<dbReference type="EMBL" id="JAGFNK010000021">
    <property type="protein sequence ID" value="KAI9511465.1"/>
    <property type="molecule type" value="Genomic_DNA"/>
</dbReference>
<proteinExistence type="predicted"/>
<evidence type="ECO:0000313" key="2">
    <source>
        <dbReference type="Proteomes" id="UP001207468"/>
    </source>
</evidence>
<name>A0ACC0UIP3_9AGAM</name>
<accession>A0ACC0UIP3</accession>
<comment type="caution">
    <text evidence="1">The sequence shown here is derived from an EMBL/GenBank/DDBJ whole genome shotgun (WGS) entry which is preliminary data.</text>
</comment>
<evidence type="ECO:0000313" key="1">
    <source>
        <dbReference type="EMBL" id="KAI9511465.1"/>
    </source>
</evidence>
<organism evidence="1 2">
    <name type="scientific">Russula earlei</name>
    <dbReference type="NCBI Taxonomy" id="71964"/>
    <lineage>
        <taxon>Eukaryota</taxon>
        <taxon>Fungi</taxon>
        <taxon>Dikarya</taxon>
        <taxon>Basidiomycota</taxon>
        <taxon>Agaricomycotina</taxon>
        <taxon>Agaricomycetes</taxon>
        <taxon>Russulales</taxon>
        <taxon>Russulaceae</taxon>
        <taxon>Russula</taxon>
    </lineage>
</organism>
<sequence length="359" mass="39014">MRLYSPADRPTLKLRALRLGPTFPSRRWMSVRPMVLQTGVLPTLPSRKKMTIQHLYQMRQTGTPITMLTAYDFPTARALDSHGVDIALVGDSLAQVCLGLPSTTRLTLDEMLHHTRAVARGAAYPLLVADMPFGSYHASPEDAIRSAVRMVQDGHVEAVKLEGGPEIASTVRRISQVGVPVMAHVGLMPQRHAALSGYRVQGRDAAGARAVLDGALALQDAGAFSIVLEAIPHRLAEYVTARLSIPTIGIGAGPGTSGQVLVWDDVMTRWHGKKAKFVRRFADVGHEEARGVQNYIAAVRDGSFPNSETEGYEMAGGEWETFLEQVGDSGWQSTVREREVDDDVSSSEGMTPPRLAQAI</sequence>
<gene>
    <name evidence="1" type="ORF">F5148DRAFT_1170661</name>
</gene>
<reference evidence="1" key="1">
    <citation type="submission" date="2021-03" db="EMBL/GenBank/DDBJ databases">
        <title>Evolutionary priming and transition to the ectomycorrhizal habit in an iconic lineage of mushroom-forming fungi: is preadaptation a requirement?</title>
        <authorList>
            <consortium name="DOE Joint Genome Institute"/>
            <person name="Looney B.P."/>
            <person name="Miyauchi S."/>
            <person name="Morin E."/>
            <person name="Drula E."/>
            <person name="Courty P.E."/>
            <person name="Chicoki N."/>
            <person name="Fauchery L."/>
            <person name="Kohler A."/>
            <person name="Kuo A."/>
            <person name="LaButti K."/>
            <person name="Pangilinan J."/>
            <person name="Lipzen A."/>
            <person name="Riley R."/>
            <person name="Andreopoulos W."/>
            <person name="He G."/>
            <person name="Johnson J."/>
            <person name="Barry K.W."/>
            <person name="Grigoriev I.V."/>
            <person name="Nagy L."/>
            <person name="Hibbett D."/>
            <person name="Henrissat B."/>
            <person name="Matheny P.B."/>
            <person name="Labbe J."/>
            <person name="Martin A.F."/>
        </authorList>
    </citation>
    <scope>NUCLEOTIDE SEQUENCE</scope>
    <source>
        <strain evidence="1">BPL698</strain>
    </source>
</reference>
<keyword evidence="2" id="KW-1185">Reference proteome</keyword>
<dbReference type="Proteomes" id="UP001207468">
    <property type="component" value="Unassembled WGS sequence"/>
</dbReference>
<protein>
    <submittedName>
        <fullName evidence="1">Ketopantoate hydroxymethyltransferase-domain-containing protein</fullName>
    </submittedName>
</protein>